<dbReference type="PANTHER" id="PTHR43201:SF8">
    <property type="entry name" value="ACYL-COA SYNTHETASE FAMILY MEMBER 3"/>
    <property type="match status" value="1"/>
</dbReference>
<dbReference type="InterPro" id="IPR000873">
    <property type="entry name" value="AMP-dep_synth/lig_dom"/>
</dbReference>
<dbReference type="Gene3D" id="3.40.50.12780">
    <property type="entry name" value="N-terminal domain of ligase-like"/>
    <property type="match status" value="1"/>
</dbReference>
<dbReference type="AlphaFoldDB" id="A0A345JRB2"/>
<dbReference type="InterPro" id="IPR042099">
    <property type="entry name" value="ANL_N_sf"/>
</dbReference>
<dbReference type="InterPro" id="IPR025110">
    <property type="entry name" value="AMP-bd_C"/>
</dbReference>
<dbReference type="Pfam" id="PF13193">
    <property type="entry name" value="AMP-binding_C"/>
    <property type="match status" value="1"/>
</dbReference>
<gene>
    <name evidence="4" type="ORF">CGC43_04310</name>
</gene>
<keyword evidence="5" id="KW-1185">Reference proteome</keyword>
<sequence length="461" mass="52406">MAIKMKQLSEFLANIKNYGKNNYIFFENRRYNYAEILQSSYRLARVLESYQYRKIYSNLKNSPLSVSLYIASWIADIDLFVPINPRLVTNELAAIVEDDSLFITDKICDLQIKTLYIENELDFFDKLAQTEDFTIYAKALTAHVSSGTTGFYQKHLHNIEQIIKYAKNRVTDLGLKQDDHLLVALSINHAFAFSYQILPALAMGLDITIMREFEAKLVAKIINQADVTALALLPTMYYFLIEQDISNKNNLRYLSVAGDVANPSLATAVKEKLGLPLLNGIGMTEVFGYGQNISASATTNIVKIFADTQVRIAKFTNVNYGKIFIKNNMLPLNNQTPWLETGDIGSFDSQRYELSFYGRCKDIIIKGGSNISPLELETAILKIAGINDCIVTSKHDKIWGETIWAYLVTPKQYCLDFINNQLSKYLAEYKKLDGIVYIDKIPLTVTGKTDRKKLKEMINHE</sequence>
<dbReference type="PANTHER" id="PTHR43201">
    <property type="entry name" value="ACYL-COA SYNTHETASE"/>
    <property type="match status" value="1"/>
</dbReference>
<protein>
    <submittedName>
        <fullName evidence="4">Long-chain fatty acid--CoA ligase</fullName>
    </submittedName>
</protein>
<dbReference type="Gene3D" id="3.30.300.30">
    <property type="match status" value="1"/>
</dbReference>
<dbReference type="Pfam" id="PF00501">
    <property type="entry name" value="AMP-binding"/>
    <property type="match status" value="1"/>
</dbReference>
<dbReference type="Proteomes" id="UP000253862">
    <property type="component" value="Chromosome"/>
</dbReference>
<evidence type="ECO:0000259" key="3">
    <source>
        <dbReference type="Pfam" id="PF13193"/>
    </source>
</evidence>
<dbReference type="GO" id="GO:0006631">
    <property type="term" value="P:fatty acid metabolic process"/>
    <property type="evidence" value="ECO:0007669"/>
    <property type="project" value="TreeGrafter"/>
</dbReference>
<dbReference type="OrthoDB" id="9803968at2"/>
<keyword evidence="4" id="KW-0436">Ligase</keyword>
<evidence type="ECO:0000259" key="2">
    <source>
        <dbReference type="Pfam" id="PF00501"/>
    </source>
</evidence>
<dbReference type="SUPFAM" id="SSF56801">
    <property type="entry name" value="Acetyl-CoA synthetase-like"/>
    <property type="match status" value="1"/>
</dbReference>
<dbReference type="InterPro" id="IPR045851">
    <property type="entry name" value="AMP-bd_C_sf"/>
</dbReference>
<dbReference type="GO" id="GO:0031956">
    <property type="term" value="F:medium-chain fatty acid-CoA ligase activity"/>
    <property type="evidence" value="ECO:0007669"/>
    <property type="project" value="TreeGrafter"/>
</dbReference>
<dbReference type="EMBL" id="CP022375">
    <property type="protein sequence ID" value="AXH29858.1"/>
    <property type="molecule type" value="Genomic_DNA"/>
</dbReference>
<name>A0A345JRB2_9GAMM</name>
<evidence type="ECO:0000256" key="1">
    <source>
        <dbReference type="ARBA" id="ARBA00006432"/>
    </source>
</evidence>
<evidence type="ECO:0000313" key="4">
    <source>
        <dbReference type="EMBL" id="AXH29858.1"/>
    </source>
</evidence>
<reference evidence="4 5" key="1">
    <citation type="submission" date="2017-07" db="EMBL/GenBank/DDBJ databases">
        <title>Complete genome sequences and comparative analysis of the novel pathogen Francisella opportunistica.</title>
        <authorList>
            <person name="Dietrich E.A."/>
            <person name="Kingry L.C."/>
            <person name="Petersen J.M."/>
        </authorList>
    </citation>
    <scope>NUCLEOTIDE SEQUENCE [LARGE SCALE GENOMIC DNA]</scope>
    <source>
        <strain evidence="4 5">14-2155</strain>
    </source>
</reference>
<organism evidence="4 5">
    <name type="scientific">Francisella opportunistica</name>
    <dbReference type="NCBI Taxonomy" id="2016517"/>
    <lineage>
        <taxon>Bacteria</taxon>
        <taxon>Pseudomonadati</taxon>
        <taxon>Pseudomonadota</taxon>
        <taxon>Gammaproteobacteria</taxon>
        <taxon>Thiotrichales</taxon>
        <taxon>Francisellaceae</taxon>
        <taxon>Francisella</taxon>
    </lineage>
</organism>
<proteinExistence type="inferred from homology"/>
<evidence type="ECO:0000313" key="5">
    <source>
        <dbReference type="Proteomes" id="UP000253862"/>
    </source>
</evidence>
<feature type="domain" description="AMP-binding enzyme C-terminal" evidence="3">
    <location>
        <begin position="375"/>
        <end position="448"/>
    </location>
</feature>
<dbReference type="KEGG" id="foo:CGC45_04290"/>
<feature type="domain" description="AMP-dependent synthetase/ligase" evidence="2">
    <location>
        <begin position="18"/>
        <end position="312"/>
    </location>
</feature>
<comment type="similarity">
    <text evidence="1">Belongs to the ATP-dependent AMP-binding enzyme family.</text>
</comment>
<accession>A0A345JRB2</accession>